<feature type="region of interest" description="Disordered" evidence="6">
    <location>
        <begin position="77"/>
        <end position="99"/>
    </location>
</feature>
<feature type="compositionally biased region" description="Polar residues" evidence="6">
    <location>
        <begin position="77"/>
        <end position="88"/>
    </location>
</feature>
<keyword evidence="4" id="KW-0804">Transcription</keyword>
<dbReference type="SMART" id="SM00906">
    <property type="entry name" value="Fungal_trans"/>
    <property type="match status" value="1"/>
</dbReference>
<keyword evidence="1" id="KW-0862">Zinc</keyword>
<comment type="caution">
    <text evidence="8">The sequence shown here is derived from an EMBL/GenBank/DDBJ whole genome shotgun (WGS) entry which is preliminary data.</text>
</comment>
<dbReference type="PANTHER" id="PTHR47171">
    <property type="entry name" value="FARA-RELATED"/>
    <property type="match status" value="1"/>
</dbReference>
<evidence type="ECO:0000256" key="1">
    <source>
        <dbReference type="ARBA" id="ARBA00022833"/>
    </source>
</evidence>
<organism evidence="8 9">
    <name type="scientific">Oculimacula yallundae</name>
    <dbReference type="NCBI Taxonomy" id="86028"/>
    <lineage>
        <taxon>Eukaryota</taxon>
        <taxon>Fungi</taxon>
        <taxon>Dikarya</taxon>
        <taxon>Ascomycota</taxon>
        <taxon>Pezizomycotina</taxon>
        <taxon>Leotiomycetes</taxon>
        <taxon>Helotiales</taxon>
        <taxon>Ploettnerulaceae</taxon>
        <taxon>Oculimacula</taxon>
    </lineage>
</organism>
<evidence type="ECO:0000313" key="9">
    <source>
        <dbReference type="Proteomes" id="UP001595075"/>
    </source>
</evidence>
<evidence type="ECO:0000256" key="2">
    <source>
        <dbReference type="ARBA" id="ARBA00023015"/>
    </source>
</evidence>
<gene>
    <name evidence="8" type="ORF">VTL71DRAFT_1776</name>
</gene>
<keyword evidence="3" id="KW-0238">DNA-binding</keyword>
<name>A0ABR4CDL1_9HELO</name>
<sequence>MRKKRRPGVSKDARRNSPGDSAAQSVRAGSGLEGISLFSNSASQILDPNKGSSENHISAIDDLQSFNPVEVQCDSAFGSSGTQLQSSTRKGHDLPTGQGRTVTTFIGRSHYITPDIYIDEASARAYPHPENDDLSATSMKTLELWKSFELPQRATSQSLFDAYLERCYPWAPVIRQQDLAGFGQEKSSLLLKQSIFVAGSRVTSGPGVIAYASTAEFYERAKALFWQSYEKDPLIVIASTIILQWYNPDGPEHVTFDGSGFWLQIAVGLSRQVGLHKESILAVDSVIRRRLWWTLVARDCLLSAGQGRPRAISLEDCDVKAPCLADFPESPKLGELFISYVDICLLLASLTECCSQKQVPLEKRLYLENSLFKWSRTLPDDLRIGLPTTMSGNEPAPYNLNARQLHLPYFTTVAMLTRMKSAQPAPSPATILASSFVAGIFEDILARDQQNLLSSIFTFYILAAGVALASVRRYPTLWASAQQDLDILQTALDQLGQRWASARGAKRALQIVIRQSMPSVTSREVISLPRLTPDDSLLLEGFPHTLCRLWQPYQSLVNGQAAFEQVTSINNSNEATSGAPDVPLSTTFYDPVTEDLENLQYDGVGNWLFGDWGNNAMW</sequence>
<evidence type="ECO:0000259" key="7">
    <source>
        <dbReference type="SMART" id="SM00906"/>
    </source>
</evidence>
<dbReference type="PANTHER" id="PTHR47171:SF2">
    <property type="entry name" value="TRANSCRIPTION FACTOR, PUTATIVE-RELATED"/>
    <property type="match status" value="1"/>
</dbReference>
<feature type="region of interest" description="Disordered" evidence="6">
    <location>
        <begin position="1"/>
        <end position="28"/>
    </location>
</feature>
<evidence type="ECO:0000256" key="3">
    <source>
        <dbReference type="ARBA" id="ARBA00023125"/>
    </source>
</evidence>
<evidence type="ECO:0000313" key="8">
    <source>
        <dbReference type="EMBL" id="KAL2067351.1"/>
    </source>
</evidence>
<accession>A0ABR4CDL1</accession>
<dbReference type="CDD" id="cd12148">
    <property type="entry name" value="fungal_TF_MHR"/>
    <property type="match status" value="1"/>
</dbReference>
<dbReference type="InterPro" id="IPR007219">
    <property type="entry name" value="XnlR_reg_dom"/>
</dbReference>
<evidence type="ECO:0000256" key="6">
    <source>
        <dbReference type="SAM" id="MobiDB-lite"/>
    </source>
</evidence>
<dbReference type="Proteomes" id="UP001595075">
    <property type="component" value="Unassembled WGS sequence"/>
</dbReference>
<keyword evidence="5" id="KW-0539">Nucleus</keyword>
<proteinExistence type="predicted"/>
<dbReference type="EMBL" id="JAZHXI010000010">
    <property type="protein sequence ID" value="KAL2067351.1"/>
    <property type="molecule type" value="Genomic_DNA"/>
</dbReference>
<dbReference type="Pfam" id="PF04082">
    <property type="entry name" value="Fungal_trans"/>
    <property type="match status" value="1"/>
</dbReference>
<evidence type="ECO:0000256" key="4">
    <source>
        <dbReference type="ARBA" id="ARBA00023163"/>
    </source>
</evidence>
<feature type="domain" description="Xylanolytic transcriptional activator regulatory" evidence="7">
    <location>
        <begin position="259"/>
        <end position="328"/>
    </location>
</feature>
<reference evidence="8 9" key="1">
    <citation type="journal article" date="2024" name="Commun. Biol.">
        <title>Comparative genomic analysis of thermophilic fungi reveals convergent evolutionary adaptations and gene losses.</title>
        <authorList>
            <person name="Steindorff A.S."/>
            <person name="Aguilar-Pontes M.V."/>
            <person name="Robinson A.J."/>
            <person name="Andreopoulos B."/>
            <person name="LaButti K."/>
            <person name="Kuo A."/>
            <person name="Mondo S."/>
            <person name="Riley R."/>
            <person name="Otillar R."/>
            <person name="Haridas S."/>
            <person name="Lipzen A."/>
            <person name="Grimwood J."/>
            <person name="Schmutz J."/>
            <person name="Clum A."/>
            <person name="Reid I.D."/>
            <person name="Moisan M.C."/>
            <person name="Butler G."/>
            <person name="Nguyen T.T.M."/>
            <person name="Dewar K."/>
            <person name="Conant G."/>
            <person name="Drula E."/>
            <person name="Henrissat B."/>
            <person name="Hansel C."/>
            <person name="Singer S."/>
            <person name="Hutchinson M.I."/>
            <person name="de Vries R.P."/>
            <person name="Natvig D.O."/>
            <person name="Powell A.J."/>
            <person name="Tsang A."/>
            <person name="Grigoriev I.V."/>
        </authorList>
    </citation>
    <scope>NUCLEOTIDE SEQUENCE [LARGE SCALE GENOMIC DNA]</scope>
    <source>
        <strain evidence="8 9">CBS 494.80</strain>
    </source>
</reference>
<keyword evidence="9" id="KW-1185">Reference proteome</keyword>
<dbReference type="InterPro" id="IPR052073">
    <property type="entry name" value="Amide_Lactam_Regulators"/>
</dbReference>
<keyword evidence="2" id="KW-0805">Transcription regulation</keyword>
<evidence type="ECO:0000256" key="5">
    <source>
        <dbReference type="ARBA" id="ARBA00023242"/>
    </source>
</evidence>
<protein>
    <recommendedName>
        <fullName evidence="7">Xylanolytic transcriptional activator regulatory domain-containing protein</fullName>
    </recommendedName>
</protein>